<accession>A0ABR3ZKE6</accession>
<feature type="region of interest" description="Disordered" evidence="1">
    <location>
        <begin position="395"/>
        <end position="414"/>
    </location>
</feature>
<reference evidence="2 3" key="1">
    <citation type="journal article" date="2024" name="IMA Fungus">
        <title>IMA Genome - F19 : A genome assembly and annotation guide to empower mycologists, including annotated draft genome sequences of Ceratocystis pirilliformis, Diaporthe australafricana, Fusarium ophioides, Paecilomyces lecythidis, and Sporothrix stenoceras.</title>
        <authorList>
            <person name="Aylward J."/>
            <person name="Wilson A.M."/>
            <person name="Visagie C.M."/>
            <person name="Spraker J."/>
            <person name="Barnes I."/>
            <person name="Buitendag C."/>
            <person name="Ceriani C."/>
            <person name="Del Mar Angel L."/>
            <person name="du Plessis D."/>
            <person name="Fuchs T."/>
            <person name="Gasser K."/>
            <person name="Kramer D."/>
            <person name="Li W."/>
            <person name="Munsamy K."/>
            <person name="Piso A."/>
            <person name="Price J.L."/>
            <person name="Sonnekus B."/>
            <person name="Thomas C."/>
            <person name="van der Nest A."/>
            <person name="van Dijk A."/>
            <person name="van Heerden A."/>
            <person name="van Vuuren N."/>
            <person name="Yilmaz N."/>
            <person name="Duong T.A."/>
            <person name="van der Merwe N.A."/>
            <person name="Wingfield M.J."/>
            <person name="Wingfield B.D."/>
        </authorList>
    </citation>
    <scope>NUCLEOTIDE SEQUENCE [LARGE SCALE GENOMIC DNA]</scope>
    <source>
        <strain evidence="2 3">CMW 5346</strain>
    </source>
</reference>
<proteinExistence type="predicted"/>
<feature type="region of interest" description="Disordered" evidence="1">
    <location>
        <begin position="1"/>
        <end position="161"/>
    </location>
</feature>
<feature type="compositionally biased region" description="Pro residues" evidence="1">
    <location>
        <begin position="1"/>
        <end position="12"/>
    </location>
</feature>
<sequence>MTDSTHPPPPHPATAATIAPLPLLPLPTPPTAVAVLPSPAPSLSKAVTTTTANMTSPPEAPAPAPAQEMVSTTKRKRDDDDEGDSQQLQQTHQHLQISPPPRPILPRTTTIALHTAPPRPTTSSPPTSSTPRFSFIAPRPAAASRNEIDGTPPYPPFVQTSGLAFTPFVAGATLEAQDGGANSPRTHVANRFNSLAIAPAGRTEPGAEGEGSFPSEPAAGDATDDAEIKLPLHKRMKRDDQEMTETATTEPSSSPDRIITDPLRASLTWQDDEITVYDPNDADDDGTGVNGIGFKPTPAMAHARALKRRQQLAAYRKREEREARARRSLQRTRGNQAARAARQEGSGTEGTGSDGPSSLSATELSSSQSQSEPSSSQPDAFGIVDPRTPRSLANAAAAAALSSPPATASPSVRRVRFLETGPVTIRFKEPDAVPSPSPTSIMSS</sequence>
<protein>
    <recommendedName>
        <fullName evidence="4">BZIP domain-containing protein</fullName>
    </recommendedName>
</protein>
<dbReference type="EMBL" id="JAWCUI010000009">
    <property type="protein sequence ID" value="KAL1900521.1"/>
    <property type="molecule type" value="Genomic_DNA"/>
</dbReference>
<feature type="compositionally biased region" description="Low complexity" evidence="1">
    <location>
        <begin position="86"/>
        <end position="96"/>
    </location>
</feature>
<organism evidence="2 3">
    <name type="scientific">Sporothrix stenoceras</name>
    <dbReference type="NCBI Taxonomy" id="5173"/>
    <lineage>
        <taxon>Eukaryota</taxon>
        <taxon>Fungi</taxon>
        <taxon>Dikarya</taxon>
        <taxon>Ascomycota</taxon>
        <taxon>Pezizomycotina</taxon>
        <taxon>Sordariomycetes</taxon>
        <taxon>Sordariomycetidae</taxon>
        <taxon>Ophiostomatales</taxon>
        <taxon>Ophiostomataceae</taxon>
        <taxon>Sporothrix</taxon>
    </lineage>
</organism>
<evidence type="ECO:0008006" key="4">
    <source>
        <dbReference type="Google" id="ProtNLM"/>
    </source>
</evidence>
<feature type="compositionally biased region" description="Low complexity" evidence="1">
    <location>
        <begin position="31"/>
        <end position="43"/>
    </location>
</feature>
<comment type="caution">
    <text evidence="2">The sequence shown here is derived from an EMBL/GenBank/DDBJ whole genome shotgun (WGS) entry which is preliminary data.</text>
</comment>
<feature type="compositionally biased region" description="Acidic residues" evidence="1">
    <location>
        <begin position="270"/>
        <end position="286"/>
    </location>
</feature>
<name>A0ABR3ZKE6_9PEZI</name>
<feature type="compositionally biased region" description="Low complexity" evidence="1">
    <location>
        <begin position="395"/>
        <end position="411"/>
    </location>
</feature>
<feature type="compositionally biased region" description="Low complexity" evidence="1">
    <location>
        <begin position="244"/>
        <end position="255"/>
    </location>
</feature>
<gene>
    <name evidence="2" type="ORF">Sste5346_002244</name>
</gene>
<feature type="compositionally biased region" description="Low complexity" evidence="1">
    <location>
        <begin position="121"/>
        <end position="132"/>
    </location>
</feature>
<evidence type="ECO:0000313" key="2">
    <source>
        <dbReference type="EMBL" id="KAL1900521.1"/>
    </source>
</evidence>
<dbReference type="Proteomes" id="UP001583186">
    <property type="component" value="Unassembled WGS sequence"/>
</dbReference>
<feature type="compositionally biased region" description="Polar residues" evidence="1">
    <location>
        <begin position="45"/>
        <end position="56"/>
    </location>
</feature>
<feature type="region of interest" description="Disordered" evidence="1">
    <location>
        <begin position="176"/>
        <end position="389"/>
    </location>
</feature>
<evidence type="ECO:0000313" key="3">
    <source>
        <dbReference type="Proteomes" id="UP001583186"/>
    </source>
</evidence>
<feature type="compositionally biased region" description="Basic and acidic residues" evidence="1">
    <location>
        <begin position="316"/>
        <end position="325"/>
    </location>
</feature>
<keyword evidence="3" id="KW-1185">Reference proteome</keyword>
<evidence type="ECO:0000256" key="1">
    <source>
        <dbReference type="SAM" id="MobiDB-lite"/>
    </source>
</evidence>
<feature type="compositionally biased region" description="Low complexity" evidence="1">
    <location>
        <begin position="354"/>
        <end position="378"/>
    </location>
</feature>